<dbReference type="InterPro" id="IPR045474">
    <property type="entry name" value="GEVED"/>
</dbReference>
<evidence type="ECO:0000256" key="1">
    <source>
        <dbReference type="SAM" id="MobiDB-lite"/>
    </source>
</evidence>
<dbReference type="OrthoDB" id="292920at2"/>
<name>A0A5C6E685_9BACT</name>
<accession>A0A5C6E685</accession>
<dbReference type="RefSeq" id="WP_146599144.1">
    <property type="nucleotide sequence ID" value="NZ_SJPY01000002.1"/>
</dbReference>
<dbReference type="Pfam" id="PF20009">
    <property type="entry name" value="GEVED"/>
    <property type="match status" value="1"/>
</dbReference>
<dbReference type="GO" id="GO:0000272">
    <property type="term" value="P:polysaccharide catabolic process"/>
    <property type="evidence" value="ECO:0007669"/>
    <property type="project" value="InterPro"/>
</dbReference>
<evidence type="ECO:0000313" key="3">
    <source>
        <dbReference type="EMBL" id="TWU44125.1"/>
    </source>
</evidence>
<reference evidence="3 4" key="1">
    <citation type="submission" date="2019-02" db="EMBL/GenBank/DDBJ databases">
        <title>Deep-cultivation of Planctomycetes and their phenomic and genomic characterization uncovers novel biology.</title>
        <authorList>
            <person name="Wiegand S."/>
            <person name="Jogler M."/>
            <person name="Boedeker C."/>
            <person name="Pinto D."/>
            <person name="Vollmers J."/>
            <person name="Rivas-Marin E."/>
            <person name="Kohn T."/>
            <person name="Peeters S.H."/>
            <person name="Heuer A."/>
            <person name="Rast P."/>
            <person name="Oberbeckmann S."/>
            <person name="Bunk B."/>
            <person name="Jeske O."/>
            <person name="Meyerdierks A."/>
            <person name="Storesund J.E."/>
            <person name="Kallscheuer N."/>
            <person name="Luecker S."/>
            <person name="Lage O.M."/>
            <person name="Pohl T."/>
            <person name="Merkel B.J."/>
            <person name="Hornburger P."/>
            <person name="Mueller R.-W."/>
            <person name="Bruemmer F."/>
            <person name="Labrenz M."/>
            <person name="Spormann A.M."/>
            <person name="Op Den Camp H."/>
            <person name="Overmann J."/>
            <person name="Amann R."/>
            <person name="Jetten M.S.M."/>
            <person name="Mascher T."/>
            <person name="Medema M.H."/>
            <person name="Devos D.P."/>
            <person name="Kaster A.-K."/>
            <person name="Ovreas L."/>
            <person name="Rohde M."/>
            <person name="Galperin M.Y."/>
            <person name="Jogler C."/>
        </authorList>
    </citation>
    <scope>NUCLEOTIDE SEQUENCE [LARGE SCALE GENOMIC DNA]</scope>
    <source>
        <strain evidence="3 4">Q31b</strain>
    </source>
</reference>
<dbReference type="Pfam" id="PF00404">
    <property type="entry name" value="Dockerin_1"/>
    <property type="match status" value="1"/>
</dbReference>
<feature type="domain" description="GEVED" evidence="2">
    <location>
        <begin position="1312"/>
        <end position="1383"/>
    </location>
</feature>
<dbReference type="GO" id="GO:0004553">
    <property type="term" value="F:hydrolase activity, hydrolyzing O-glycosyl compounds"/>
    <property type="evidence" value="ECO:0007669"/>
    <property type="project" value="InterPro"/>
</dbReference>
<evidence type="ECO:0000259" key="2">
    <source>
        <dbReference type="Pfam" id="PF20009"/>
    </source>
</evidence>
<dbReference type="InterPro" id="IPR002105">
    <property type="entry name" value="Dockerin_1_rpt"/>
</dbReference>
<feature type="compositionally biased region" description="Gly residues" evidence="1">
    <location>
        <begin position="232"/>
        <end position="242"/>
    </location>
</feature>
<gene>
    <name evidence="3" type="ORF">Q31b_16600</name>
</gene>
<feature type="region of interest" description="Disordered" evidence="1">
    <location>
        <begin position="197"/>
        <end position="250"/>
    </location>
</feature>
<dbReference type="Proteomes" id="UP000315471">
    <property type="component" value="Unassembled WGS sequence"/>
</dbReference>
<dbReference type="Gene3D" id="2.60.40.10">
    <property type="entry name" value="Immunoglobulins"/>
    <property type="match status" value="2"/>
</dbReference>
<dbReference type="Pfam" id="PF17963">
    <property type="entry name" value="Big_9"/>
    <property type="match status" value="1"/>
</dbReference>
<dbReference type="EMBL" id="SJPY01000002">
    <property type="protein sequence ID" value="TWU44125.1"/>
    <property type="molecule type" value="Genomic_DNA"/>
</dbReference>
<feature type="compositionally biased region" description="Gly residues" evidence="1">
    <location>
        <begin position="197"/>
        <end position="214"/>
    </location>
</feature>
<organism evidence="3 4">
    <name type="scientific">Novipirellula aureliae</name>
    <dbReference type="NCBI Taxonomy" id="2527966"/>
    <lineage>
        <taxon>Bacteria</taxon>
        <taxon>Pseudomonadati</taxon>
        <taxon>Planctomycetota</taxon>
        <taxon>Planctomycetia</taxon>
        <taxon>Pirellulales</taxon>
        <taxon>Pirellulaceae</taxon>
        <taxon>Novipirellula</taxon>
    </lineage>
</organism>
<dbReference type="InterPro" id="IPR013783">
    <property type="entry name" value="Ig-like_fold"/>
</dbReference>
<keyword evidence="4" id="KW-1185">Reference proteome</keyword>
<evidence type="ECO:0000313" key="4">
    <source>
        <dbReference type="Proteomes" id="UP000315471"/>
    </source>
</evidence>
<sequence length="1746" mass="179889">MITMTFTSSLNSHHRRSVRHLGKRVLRSNHRRRLRLESLENRRLLASIIVNTLDDVVQADSQTSLREAITQANANPDADIISFASQLQGSRLELRDKVNSEFGNTMLTISSDITIVGPLEISRDTDDGDARLFFVESSGTLTLDTLTVSGGEAVGGKGGDADGGGGGGGGGFGGAIFNVGVLHIVDSTLTNNVARGGAGGRSGIDGLGGGGAAGGSIRRDAADSTTDTGATGVDGSGGGGNKTTGAGRPIGRFTVQFGDDGNATTAFGAGGGGGGFSQMTTFAPDTLAGGGSGGGGGFGGGGGGVGDSAGGENVVTQDAADGGFAGGEGRSAGGGGGAGLGGAIFNNFGTVSIRNSTLSANSAVGGMGGEGNARGTSFQGQSGSGFGGAVFNRSGNVTISQTTIVDNLARAGNFGDGGESQGGGVYHLQDSSGTASLSLTNTIVANSQFDRSDVVNDGGSVTGKANLIERHDGLPDDVIASSDDPKLGSLESNGGPTATHALLADSPAIDAGFDAQSTTPEHTYDLTSSLDDANNGSSLVSLGGAVTASGYQFGPNQGLTLSGANIDAATYSIEITFSLSEVDSYKKIIDFKNSELDSGLYVRANQLNFYGSSGSVASGGTIQPDVKQTLLFTRDHATKLVVGYLNGSEAIRFTDSSDLAVLSGPNKIVRFFEDDRGFNEASAGTAAQITLYNSVVGSGATVSAFDQRGESFARIVNNVIDIGAFESQIEVENTAPNVSFLGDLRVPINTPTKPIAFTLFDEQSSADKLTLNVVSSNETLVPSSAITLAGVAGNRTLIVNPAEAESGTSTITVTVTDPGGLTDQSQFVITVDPSNLSINFIYLDSGTGFDDPVLGQARRDALERAGRTFTSWFDHSGVIDIEVDPFTPNENTTVLASAGGYYPSTSNPGFGNPSPLEVELLTGVNNSRAVASMGVNFSNRNNFAFGDSINSNQQDFHATMLHELTHAFGFFGNIRSDGKSDLRGRDNVWGPYDQFVADSSGVAIIDPVTFLVDKPRWDAAKSNSLTFIGPHAMAANGGSPVPLYSPSVFNISDSVSHLDDDAAGISSRTHMMTSIAFKGLSAREFHPIERGIMLDLGYKLTGIADDSPTLSQVDAQSIAVNTATSSIPLTVFDAQTDVDDLTITATSSNTALVPNSAANLTLSGTGIGRAITVTPLPNQSGKATITMTVTDGDGLTDTQVFELNVAGVTGGLDLDFGDAPTAAQTGLAADYPVTIAQDGARHEISDLFLGSLIDAETDGIPDAQAGQGDIGGDDNDNTADEDGVFVLANIFTTSDTVITSSFEVIASAAGKVDAWIDFDQDGIWQESEHILDSVDVVAGSNVVSYQIPAGATAGSTGARFRLSTVGNLLPTGKADNGEVEDYMALVETANASILELTSVSSAAMTIESIGGEVIARQDQTFLFRGPLSAVGYLDYLGGDDDGTLILTASPSVFTNGIFLNADAGNDTLVLSGTSPILDVASLPANSIVGFEIIDLLAAASGKLILQESDVTGIPDAGKTLRVQMDRSDMLELSVDTTNNRDNRYAVTGTRVIDGKLAVQVKSDSASLEISGLNWTNPLNRFDVNNSGNVSAADALAIINALSDPVFSGADGTLIDPASVVDFSISKFLDPTGEGKLTANDALVIINFLSEVSSPPPAAEQIVTTLAQDIVLANHRSETKSTPEQPTPVDEAPQTVFTHAADDEVLARFNPRAIHSYVREVELAQADEDEFDLESTIAMLSTERRST</sequence>
<dbReference type="InterPro" id="IPR059226">
    <property type="entry name" value="Choice_anch_Q_dom"/>
</dbReference>
<comment type="caution">
    <text evidence="3">The sequence shown here is derived from an EMBL/GenBank/DDBJ whole genome shotgun (WGS) entry which is preliminary data.</text>
</comment>
<dbReference type="NCBIfam" id="NF041518">
    <property type="entry name" value="choice_anch_Q"/>
    <property type="match status" value="1"/>
</dbReference>
<protein>
    <recommendedName>
        <fullName evidence="2">GEVED domain-containing protein</fullName>
    </recommendedName>
</protein>
<proteinExistence type="predicted"/>